<dbReference type="Proteomes" id="UP001220022">
    <property type="component" value="Unassembled WGS sequence"/>
</dbReference>
<protein>
    <recommendedName>
        <fullName evidence="4">Lipoprotein</fullName>
    </recommendedName>
</protein>
<dbReference type="RefSeq" id="WP_275809815.1">
    <property type="nucleotide sequence ID" value="NZ_BAAANM010000011.1"/>
</dbReference>
<keyword evidence="1" id="KW-0732">Signal</keyword>
<keyword evidence="3" id="KW-1185">Reference proteome</keyword>
<evidence type="ECO:0000313" key="3">
    <source>
        <dbReference type="Proteomes" id="UP001220022"/>
    </source>
</evidence>
<organism evidence="2 3">
    <name type="scientific">Streptantibioticus ferralitis</name>
    <dbReference type="NCBI Taxonomy" id="236510"/>
    <lineage>
        <taxon>Bacteria</taxon>
        <taxon>Bacillati</taxon>
        <taxon>Actinomycetota</taxon>
        <taxon>Actinomycetes</taxon>
        <taxon>Kitasatosporales</taxon>
        <taxon>Streptomycetaceae</taxon>
        <taxon>Streptantibioticus</taxon>
    </lineage>
</organism>
<reference evidence="2 3" key="1">
    <citation type="submission" date="2023-03" db="EMBL/GenBank/DDBJ databases">
        <title>Draft genome sequence of type strain Streptomyces ferralitis JCM 14344.</title>
        <authorList>
            <person name="Klaysubun C."/>
            <person name="Duangmal K."/>
        </authorList>
    </citation>
    <scope>NUCLEOTIDE SEQUENCE [LARGE SCALE GENOMIC DNA]</scope>
    <source>
        <strain evidence="2 3">JCM 14344</strain>
    </source>
</reference>
<gene>
    <name evidence="2" type="ORF">P2L57_06735</name>
</gene>
<accession>A0ABT5YUZ8</accession>
<evidence type="ECO:0008006" key="4">
    <source>
        <dbReference type="Google" id="ProtNLM"/>
    </source>
</evidence>
<feature type="signal peptide" evidence="1">
    <location>
        <begin position="1"/>
        <end position="22"/>
    </location>
</feature>
<comment type="caution">
    <text evidence="2">The sequence shown here is derived from an EMBL/GenBank/DDBJ whole genome shotgun (WGS) entry which is preliminary data.</text>
</comment>
<dbReference type="EMBL" id="JARHTQ010000003">
    <property type="protein sequence ID" value="MDF2255428.1"/>
    <property type="molecule type" value="Genomic_DNA"/>
</dbReference>
<evidence type="ECO:0000256" key="1">
    <source>
        <dbReference type="SAM" id="SignalP"/>
    </source>
</evidence>
<proteinExistence type="predicted"/>
<evidence type="ECO:0000313" key="2">
    <source>
        <dbReference type="EMBL" id="MDF2255428.1"/>
    </source>
</evidence>
<sequence length="209" mass="21403">MWGSRHRISRYAAVLPLALALAGCMPNQGPTGNSAYTPPSVSPSSSPTAAAFLAVGTCAAHDRVGTGGSFHQVVCDDPAAVATVTVRRTKGSADAPDCPDTTDFVLGISGTSATRTPAHRDAQGYACLRDLHPPHPGDPGKGGGPNTIVGDCVYTEGADEAEETACDGSGKHSPQYRVTAIVPSRADCPPATSLYVGVQHHKVGCARKL</sequence>
<feature type="chain" id="PRO_5045132824" description="Lipoprotein" evidence="1">
    <location>
        <begin position="23"/>
        <end position="209"/>
    </location>
</feature>
<dbReference type="PROSITE" id="PS51257">
    <property type="entry name" value="PROKAR_LIPOPROTEIN"/>
    <property type="match status" value="1"/>
</dbReference>
<name>A0ABT5YUZ8_9ACTN</name>